<comment type="caution">
    <text evidence="5">The sequence shown here is derived from an EMBL/GenBank/DDBJ whole genome shotgun (WGS) entry which is preliminary data.</text>
</comment>
<dbReference type="GO" id="GO:0046872">
    <property type="term" value="F:metal ion binding"/>
    <property type="evidence" value="ECO:0007669"/>
    <property type="project" value="UniProtKB-KW"/>
</dbReference>
<organism evidence="5 6">
    <name type="scientific">Podospora aff. communis PSN243</name>
    <dbReference type="NCBI Taxonomy" id="3040156"/>
    <lineage>
        <taxon>Eukaryota</taxon>
        <taxon>Fungi</taxon>
        <taxon>Dikarya</taxon>
        <taxon>Ascomycota</taxon>
        <taxon>Pezizomycotina</taxon>
        <taxon>Sordariomycetes</taxon>
        <taxon>Sordariomycetidae</taxon>
        <taxon>Sordariales</taxon>
        <taxon>Podosporaceae</taxon>
        <taxon>Podospora</taxon>
    </lineage>
</organism>
<dbReference type="EC" id="4.2.3.-" evidence="4"/>
<accession>A0AAV9FVH6</accession>
<dbReference type="SUPFAM" id="SSF48576">
    <property type="entry name" value="Terpenoid synthases"/>
    <property type="match status" value="1"/>
</dbReference>
<dbReference type="GO" id="GO:0008299">
    <property type="term" value="P:isoprenoid biosynthetic process"/>
    <property type="evidence" value="ECO:0007669"/>
    <property type="project" value="UniProtKB-ARBA"/>
</dbReference>
<dbReference type="InterPro" id="IPR034686">
    <property type="entry name" value="Terpene_cyclase-like_2"/>
</dbReference>
<dbReference type="Proteomes" id="UP001321760">
    <property type="component" value="Unassembled WGS sequence"/>
</dbReference>
<evidence type="ECO:0000313" key="5">
    <source>
        <dbReference type="EMBL" id="KAK4442054.1"/>
    </source>
</evidence>
<evidence type="ECO:0000313" key="6">
    <source>
        <dbReference type="Proteomes" id="UP001321760"/>
    </source>
</evidence>
<dbReference type="SFLD" id="SFLDG01020">
    <property type="entry name" value="Terpene_Cyclase_Like_2"/>
    <property type="match status" value="1"/>
</dbReference>
<reference evidence="5" key="2">
    <citation type="submission" date="2023-05" db="EMBL/GenBank/DDBJ databases">
        <authorList>
            <consortium name="Lawrence Berkeley National Laboratory"/>
            <person name="Steindorff A."/>
            <person name="Hensen N."/>
            <person name="Bonometti L."/>
            <person name="Westerberg I."/>
            <person name="Brannstrom I.O."/>
            <person name="Guillou S."/>
            <person name="Cros-Aarteil S."/>
            <person name="Calhoun S."/>
            <person name="Haridas S."/>
            <person name="Kuo A."/>
            <person name="Mondo S."/>
            <person name="Pangilinan J."/>
            <person name="Riley R."/>
            <person name="Labutti K."/>
            <person name="Andreopoulos B."/>
            <person name="Lipzen A."/>
            <person name="Chen C."/>
            <person name="Yanf M."/>
            <person name="Daum C."/>
            <person name="Ng V."/>
            <person name="Clum A."/>
            <person name="Ohm R."/>
            <person name="Martin F."/>
            <person name="Silar P."/>
            <person name="Natvig D."/>
            <person name="Lalanne C."/>
            <person name="Gautier V."/>
            <person name="Ament-Velasquez S.L."/>
            <person name="Kruys A."/>
            <person name="Hutchinson M.I."/>
            <person name="Powell A.J."/>
            <person name="Barry K."/>
            <person name="Miller A.N."/>
            <person name="Grigoriev I.V."/>
            <person name="Debuchy R."/>
            <person name="Gladieux P."/>
            <person name="Thoren M.H."/>
            <person name="Johannesson H."/>
        </authorList>
    </citation>
    <scope>NUCLEOTIDE SEQUENCE</scope>
    <source>
        <strain evidence="5">PSN243</strain>
    </source>
</reference>
<keyword evidence="6" id="KW-1185">Reference proteome</keyword>
<name>A0AAV9FVH6_9PEZI</name>
<dbReference type="PANTHER" id="PTHR35201:SF4">
    <property type="entry name" value="BETA-PINACENE SYNTHASE-RELATED"/>
    <property type="match status" value="1"/>
</dbReference>
<evidence type="ECO:0000256" key="4">
    <source>
        <dbReference type="RuleBase" id="RU366034"/>
    </source>
</evidence>
<comment type="similarity">
    <text evidence="2 4">Belongs to the terpene synthase family.</text>
</comment>
<proteinExistence type="inferred from homology"/>
<dbReference type="AlphaFoldDB" id="A0AAV9FVH6"/>
<dbReference type="EMBL" id="MU866036">
    <property type="protein sequence ID" value="KAK4442054.1"/>
    <property type="molecule type" value="Genomic_DNA"/>
</dbReference>
<dbReference type="SFLD" id="SFLDS00005">
    <property type="entry name" value="Isoprenoid_Synthase_Type_I"/>
    <property type="match status" value="1"/>
</dbReference>
<keyword evidence="3 4" id="KW-0460">Magnesium</keyword>
<dbReference type="InterPro" id="IPR008949">
    <property type="entry name" value="Isoprenoid_synthase_dom_sf"/>
</dbReference>
<keyword evidence="4" id="KW-0456">Lyase</keyword>
<evidence type="ECO:0000256" key="2">
    <source>
        <dbReference type="ARBA" id="ARBA00006333"/>
    </source>
</evidence>
<evidence type="ECO:0000256" key="3">
    <source>
        <dbReference type="ARBA" id="ARBA00022842"/>
    </source>
</evidence>
<dbReference type="Pfam" id="PF19086">
    <property type="entry name" value="Terpene_syn_C_2"/>
    <property type="match status" value="1"/>
</dbReference>
<evidence type="ECO:0000256" key="1">
    <source>
        <dbReference type="ARBA" id="ARBA00001946"/>
    </source>
</evidence>
<comment type="cofactor">
    <cofactor evidence="1 4">
        <name>Mg(2+)</name>
        <dbReference type="ChEBI" id="CHEBI:18420"/>
    </cofactor>
</comment>
<protein>
    <recommendedName>
        <fullName evidence="4">Terpene synthase</fullName>
        <ecNumber evidence="4">4.2.3.-</ecNumber>
    </recommendedName>
</protein>
<reference evidence="5" key="1">
    <citation type="journal article" date="2023" name="Mol. Phylogenet. Evol.">
        <title>Genome-scale phylogeny and comparative genomics of the fungal order Sordariales.</title>
        <authorList>
            <person name="Hensen N."/>
            <person name="Bonometti L."/>
            <person name="Westerberg I."/>
            <person name="Brannstrom I.O."/>
            <person name="Guillou S."/>
            <person name="Cros-Aarteil S."/>
            <person name="Calhoun S."/>
            <person name="Haridas S."/>
            <person name="Kuo A."/>
            <person name="Mondo S."/>
            <person name="Pangilinan J."/>
            <person name="Riley R."/>
            <person name="LaButti K."/>
            <person name="Andreopoulos B."/>
            <person name="Lipzen A."/>
            <person name="Chen C."/>
            <person name="Yan M."/>
            <person name="Daum C."/>
            <person name="Ng V."/>
            <person name="Clum A."/>
            <person name="Steindorff A."/>
            <person name="Ohm R.A."/>
            <person name="Martin F."/>
            <person name="Silar P."/>
            <person name="Natvig D.O."/>
            <person name="Lalanne C."/>
            <person name="Gautier V."/>
            <person name="Ament-Velasquez S.L."/>
            <person name="Kruys A."/>
            <person name="Hutchinson M.I."/>
            <person name="Powell A.J."/>
            <person name="Barry K."/>
            <person name="Miller A.N."/>
            <person name="Grigoriev I.V."/>
            <person name="Debuchy R."/>
            <person name="Gladieux P."/>
            <person name="Hiltunen Thoren M."/>
            <person name="Johannesson H."/>
        </authorList>
    </citation>
    <scope>NUCLEOTIDE SEQUENCE</scope>
    <source>
        <strain evidence="5">PSN243</strain>
    </source>
</reference>
<keyword evidence="4" id="KW-0479">Metal-binding</keyword>
<gene>
    <name evidence="5" type="ORF">QBC34DRAFT_453337</name>
</gene>
<dbReference type="PANTHER" id="PTHR35201">
    <property type="entry name" value="TERPENE SYNTHASE"/>
    <property type="match status" value="1"/>
</dbReference>
<dbReference type="Gene3D" id="1.10.600.10">
    <property type="entry name" value="Farnesyl Diphosphate Synthase"/>
    <property type="match status" value="1"/>
</dbReference>
<sequence>MAAVRVKIPNFMANWPFERQLNPHYEAAKAASQTWLHNFELFDGKPHDAFNRCDFQQARVGCELMILFYAFDEYTDVENGAGARKIADIMINALHHPEKPRPAGEIPLGELARQFWSRALPVASPMSQRHFLQTMEEYANGCVQQAEDRAANRIRAIDDYWAVRRLTSGCFPTFTMIELGLDFPAEVYMHPLLVRLREIIMQSVSAINDVLSYNVERLRGHELHNLITAVMHEKSLTLPDAVGWIGNFHDSLVTEYMTCREKVSRMRAQWGDEIANQVDRYVEGLGEWAKGNHCWHFESQRYFGLDGPKVQREGELWMLPPAARDSAGLHITTKAF</sequence>
<dbReference type="GO" id="GO:0010333">
    <property type="term" value="F:terpene synthase activity"/>
    <property type="evidence" value="ECO:0007669"/>
    <property type="project" value="InterPro"/>
</dbReference>